<comment type="caution">
    <text evidence="1">The sequence shown here is derived from an EMBL/GenBank/DDBJ whole genome shotgun (WGS) entry which is preliminary data.</text>
</comment>
<accession>A0ACC6UXX1</accession>
<evidence type="ECO:0000313" key="2">
    <source>
        <dbReference type="Proteomes" id="UP000033636"/>
    </source>
</evidence>
<dbReference type="Proteomes" id="UP000033636">
    <property type="component" value="Unassembled WGS sequence"/>
</dbReference>
<proteinExistence type="predicted"/>
<reference evidence="1" key="1">
    <citation type="submission" date="2024-07" db="EMBL/GenBank/DDBJ databases">
        <title>Metagenome and Metagenome-Assembled Genomes of Archaea from a hot spring from the geothermal field of Los Azufres, Mexico.</title>
        <authorList>
            <person name="Marin-Paredes R."/>
            <person name="Martinez-Romero E."/>
            <person name="Servin-Garciduenas L.E."/>
        </authorList>
    </citation>
    <scope>NUCLEOTIDE SEQUENCE</scope>
</reference>
<dbReference type="EMBL" id="JZWT02000001">
    <property type="protein sequence ID" value="MFB6489659.1"/>
    <property type="molecule type" value="Genomic_DNA"/>
</dbReference>
<name>A0ACC6UXX1_9CREN</name>
<organism evidence="1 2">
    <name type="scientific">Thermoproteus sp. AZ2</name>
    <dbReference type="NCBI Taxonomy" id="1609232"/>
    <lineage>
        <taxon>Archaea</taxon>
        <taxon>Thermoproteota</taxon>
        <taxon>Thermoprotei</taxon>
        <taxon>Thermoproteales</taxon>
        <taxon>Thermoproteaceae</taxon>
        <taxon>Thermoproteus</taxon>
    </lineage>
</organism>
<gene>
    <name evidence="1" type="ORF">TU35_000170</name>
</gene>
<evidence type="ECO:0000313" key="1">
    <source>
        <dbReference type="EMBL" id="MFB6489659.1"/>
    </source>
</evidence>
<sequence>MRLIIASNRLPVTVVRGERGVELRESVGGLATGLKSFLAKTNGGRALGIDEVVWLGWSGVPAESEGDDVAKALRERGMEPVPLTSKEVEGFYEGFCNSTLWPLFHGFTTYAVYREEWWEQYVKANEKFAERIASVVRPGDLVWIHDYHLMLAPAMVRARAPDAAVGFFLHIPFPPPDVLQLMPSPWRSAILEGLLGADLVGFHIREYVANFAHSVVRFLGYLVEAGVAVLPDKRRVRAEAFPMGIDFDFFYSSSGRADVKAEADRLREMLGGVKVVLSIDRLDYTKGVINRIYAWELFLKRRPEWRGRATLVAVVVPSRAGVAKYEEMKREIDREVGRINGELGELNWVPVLYLYRFLPTPTLLALYNVADVALVTPLRDGMNLIAKEYVASKRGEPGVLVLSETAGAAKELAGALTVNPNDVGEMAEAIAKALEMPEEEKRRRVEEMQRRLREYDVVRWGRDFVESLKAAYAERKGLAEKLAVRPLAEVEDELLKRFREAKKRLLLLDYDGTLVPLQPYAQWAAPDSDLLSLLGRLAASPSCDVVIISGRPRGFLDKWFGGLGAGLVAEHGAWIKRAGSEWAPAVNMGEEWRQHVRRIMEDYASRLPGSYIEEKEMAVAFHYRNADRALAEKAVKELMEALATATQGLGLRILRGNMVLEVKPAGVDKGSAARAWLRGGGYDFVLAAGDDETDEDMFAAMPEDAYTIKVGPGPSLAKYYVDSPDDIRRLLSALASEAAARAARPAPAKPGLLSRLRSALGRLRR</sequence>
<protein>
    <submittedName>
        <fullName evidence="1">Bifunctional alpha,alpha-trehalose-phosphate synthase (UDP-forming)/trehalose-phosphatase</fullName>
    </submittedName>
</protein>